<reference evidence="3 4" key="1">
    <citation type="journal article" date="2018" name="Cell">
        <title>The Chara Genome: Secondary Complexity and Implications for Plant Terrestrialization.</title>
        <authorList>
            <person name="Nishiyama T."/>
            <person name="Sakayama H."/>
            <person name="Vries J.D."/>
            <person name="Buschmann H."/>
            <person name="Saint-Marcoux D."/>
            <person name="Ullrich K.K."/>
            <person name="Haas F.B."/>
            <person name="Vanderstraeten L."/>
            <person name="Becker D."/>
            <person name="Lang D."/>
            <person name="Vosolsobe S."/>
            <person name="Rombauts S."/>
            <person name="Wilhelmsson P.K.I."/>
            <person name="Janitza P."/>
            <person name="Kern R."/>
            <person name="Heyl A."/>
            <person name="Rumpler F."/>
            <person name="Villalobos L.I.A.C."/>
            <person name="Clay J.M."/>
            <person name="Skokan R."/>
            <person name="Toyoda A."/>
            <person name="Suzuki Y."/>
            <person name="Kagoshima H."/>
            <person name="Schijlen E."/>
            <person name="Tajeshwar N."/>
            <person name="Catarino B."/>
            <person name="Hetherington A.J."/>
            <person name="Saltykova A."/>
            <person name="Bonnot C."/>
            <person name="Breuninger H."/>
            <person name="Symeonidi A."/>
            <person name="Radhakrishnan G.V."/>
            <person name="Van Nieuwerburgh F."/>
            <person name="Deforce D."/>
            <person name="Chang C."/>
            <person name="Karol K.G."/>
            <person name="Hedrich R."/>
            <person name="Ulvskov P."/>
            <person name="Glockner G."/>
            <person name="Delwiche C.F."/>
            <person name="Petrasek J."/>
            <person name="Van de Peer Y."/>
            <person name="Friml J."/>
            <person name="Beilby M."/>
            <person name="Dolan L."/>
            <person name="Kohara Y."/>
            <person name="Sugano S."/>
            <person name="Fujiyama A."/>
            <person name="Delaux P.-M."/>
            <person name="Quint M."/>
            <person name="TheiBen G."/>
            <person name="Hagemann M."/>
            <person name="Harholt J."/>
            <person name="Dunand C."/>
            <person name="Zachgo S."/>
            <person name="Langdale J."/>
            <person name="Maumus F."/>
            <person name="Straeten D.V.D."/>
            <person name="Gould S.B."/>
            <person name="Rensing S.A."/>
        </authorList>
    </citation>
    <scope>NUCLEOTIDE SEQUENCE [LARGE SCALE GENOMIC DNA]</scope>
    <source>
        <strain evidence="3 4">S276</strain>
    </source>
</reference>
<evidence type="ECO:0000313" key="4">
    <source>
        <dbReference type="Proteomes" id="UP000265515"/>
    </source>
</evidence>
<dbReference type="Gramene" id="GBG69216">
    <property type="protein sequence ID" value="GBG69216"/>
    <property type="gene ID" value="CBR_g3915"/>
</dbReference>
<comment type="caution">
    <text evidence="3">The sequence shown here is derived from an EMBL/GenBank/DDBJ whole genome shotgun (WGS) entry which is preliminary data.</text>
</comment>
<keyword evidence="4" id="KW-1185">Reference proteome</keyword>
<keyword evidence="1" id="KW-0175">Coiled coil</keyword>
<evidence type="ECO:0000256" key="1">
    <source>
        <dbReference type="SAM" id="Coils"/>
    </source>
</evidence>
<dbReference type="Proteomes" id="UP000265515">
    <property type="component" value="Unassembled WGS sequence"/>
</dbReference>
<sequence>MDLPKQVTDKQVNEDALFALKQEINEMKLSSYAKVNLEKEVVGLKKEVSLLRGRNEQATTEANQWRDEALRPVNKRGSVAVNTPEGPVRGTPKPRWTDNVPEVDKWREEYRNLRNLHQLANIEAEDLKKKRVEAEVKRMEAEQQVKKLEEKMSKLTASGEKTRMGEGTNLKERLEEVALRSARKGVKATPNRFGGKAFVAEASNTATEVNDREEFIEEEKKKLRMLRKAGLEPLCKEAGIKVGRVEETICELVQYRAKLRFGSLSREGVAAKEACSFVDVEDDTSKETRDGENVDERFVEL</sequence>
<evidence type="ECO:0000256" key="2">
    <source>
        <dbReference type="SAM" id="MobiDB-lite"/>
    </source>
</evidence>
<dbReference type="AlphaFoldDB" id="A0A388KGR5"/>
<name>A0A388KGR5_CHABU</name>
<feature type="region of interest" description="Disordered" evidence="2">
    <location>
        <begin position="55"/>
        <end position="99"/>
    </location>
</feature>
<dbReference type="EMBL" id="BFEA01000111">
    <property type="protein sequence ID" value="GBG69216.1"/>
    <property type="molecule type" value="Genomic_DNA"/>
</dbReference>
<proteinExistence type="predicted"/>
<feature type="coiled-coil region" evidence="1">
    <location>
        <begin position="103"/>
        <end position="158"/>
    </location>
</feature>
<protein>
    <submittedName>
        <fullName evidence="3">Uncharacterized protein</fullName>
    </submittedName>
</protein>
<organism evidence="3 4">
    <name type="scientific">Chara braunii</name>
    <name type="common">Braun's stonewort</name>
    <dbReference type="NCBI Taxonomy" id="69332"/>
    <lineage>
        <taxon>Eukaryota</taxon>
        <taxon>Viridiplantae</taxon>
        <taxon>Streptophyta</taxon>
        <taxon>Charophyceae</taxon>
        <taxon>Charales</taxon>
        <taxon>Characeae</taxon>
        <taxon>Chara</taxon>
    </lineage>
</organism>
<evidence type="ECO:0000313" key="3">
    <source>
        <dbReference type="EMBL" id="GBG69216.1"/>
    </source>
</evidence>
<gene>
    <name evidence="3" type="ORF">CBR_g3915</name>
</gene>
<accession>A0A388KGR5</accession>